<evidence type="ECO:0000313" key="1">
    <source>
        <dbReference type="EMBL" id="NKQ57523.1"/>
    </source>
</evidence>
<evidence type="ECO:0000313" key="2">
    <source>
        <dbReference type="Proteomes" id="UP000715441"/>
    </source>
</evidence>
<accession>A0ABX1JCK1</accession>
<dbReference type="Proteomes" id="UP000715441">
    <property type="component" value="Unassembled WGS sequence"/>
</dbReference>
<comment type="caution">
    <text evidence="1">The sequence shown here is derived from an EMBL/GenBank/DDBJ whole genome shotgun (WGS) entry which is preliminary data.</text>
</comment>
<name>A0ABX1JCK1_9PSEU</name>
<dbReference type="EMBL" id="JAAXLS010000037">
    <property type="protein sequence ID" value="NKQ57523.1"/>
    <property type="molecule type" value="Genomic_DNA"/>
</dbReference>
<reference evidence="1 2" key="1">
    <citation type="submission" date="2020-04" db="EMBL/GenBank/DDBJ databases">
        <title>Novel species.</title>
        <authorList>
            <person name="Teo W.F.A."/>
            <person name="Lipun K."/>
            <person name="Srisuk N."/>
            <person name="Duangmal K."/>
        </authorList>
    </citation>
    <scope>NUCLEOTIDE SEQUENCE [LARGE SCALE GENOMIC DNA]</scope>
    <source>
        <strain evidence="1 2">K13G38</strain>
    </source>
</reference>
<dbReference type="RefSeq" id="WP_168520544.1">
    <property type="nucleotide sequence ID" value="NZ_JAAXLS010000037.1"/>
</dbReference>
<protein>
    <recommendedName>
        <fullName evidence="3">ESX-1 secretion-associated protein EspC</fullName>
    </recommendedName>
</protein>
<proteinExistence type="predicted"/>
<sequence length="105" mass="11491">MVDIAVDNTNELRDYATYMRDGCVSDFEKIKGFVRGEGCSKAGFTGLFTVLAGSMDILAGIFDQVAQFGEDRLRSGADGLDATAKAYDDIEHHHQKNLLDLKDAL</sequence>
<gene>
    <name evidence="1" type="ORF">HFP15_32135</name>
</gene>
<organism evidence="1 2">
    <name type="scientific">Amycolatopsis acididurans</name>
    <dbReference type="NCBI Taxonomy" id="2724524"/>
    <lineage>
        <taxon>Bacteria</taxon>
        <taxon>Bacillati</taxon>
        <taxon>Actinomycetota</taxon>
        <taxon>Actinomycetes</taxon>
        <taxon>Pseudonocardiales</taxon>
        <taxon>Pseudonocardiaceae</taxon>
        <taxon>Amycolatopsis</taxon>
    </lineage>
</organism>
<evidence type="ECO:0008006" key="3">
    <source>
        <dbReference type="Google" id="ProtNLM"/>
    </source>
</evidence>
<keyword evidence="2" id="KW-1185">Reference proteome</keyword>